<name>A0ABX2DUX4_9BACL</name>
<keyword evidence="2" id="KW-1185">Reference proteome</keyword>
<accession>A0ABX2DUX4</accession>
<dbReference type="EMBL" id="JABMKX010000014">
    <property type="protein sequence ID" value="NQX48382.1"/>
    <property type="molecule type" value="Genomic_DNA"/>
</dbReference>
<evidence type="ECO:0000313" key="2">
    <source>
        <dbReference type="Proteomes" id="UP000711047"/>
    </source>
</evidence>
<sequence length="69" mass="7968">MMAYKFLAIPIEESLESYDIALNILALVDRGAGKKQIMSMVEKVGLKYPVVRWFYKLRQDRGDFLPGDE</sequence>
<evidence type="ECO:0008006" key="3">
    <source>
        <dbReference type="Google" id="ProtNLM"/>
    </source>
</evidence>
<reference evidence="1 2" key="1">
    <citation type="submission" date="2020-05" db="EMBL/GenBank/DDBJ databases">
        <title>Paenibacillus glebae, sp. nov., Paenibacillus humi sp. nov., Paenibacillus pedi sp. nov., Paenibacillus terrestris sp. nov. and Paenibacillus terricola sp. nov., isolated from a forest top soil sample.</title>
        <authorList>
            <person name="Qi S."/>
            <person name="Carlier A."/>
            <person name="Cnockaert M."/>
            <person name="Vandamme P."/>
        </authorList>
    </citation>
    <scope>NUCLEOTIDE SEQUENCE [LARGE SCALE GENOMIC DNA]</scope>
    <source>
        <strain evidence="1 2">LMG 29502</strain>
    </source>
</reference>
<proteinExistence type="predicted"/>
<comment type="caution">
    <text evidence="1">The sequence shown here is derived from an EMBL/GenBank/DDBJ whole genome shotgun (WGS) entry which is preliminary data.</text>
</comment>
<evidence type="ECO:0000313" key="1">
    <source>
        <dbReference type="EMBL" id="NQX48382.1"/>
    </source>
</evidence>
<protein>
    <recommendedName>
        <fullName evidence="3">Transposase</fullName>
    </recommendedName>
</protein>
<gene>
    <name evidence="1" type="ORF">HQN87_23925</name>
</gene>
<dbReference type="InterPro" id="IPR057955">
    <property type="entry name" value="SF0329-like"/>
</dbReference>
<organism evidence="1 2">
    <name type="scientific">Paenibacillus tritici</name>
    <dbReference type="NCBI Taxonomy" id="1873425"/>
    <lineage>
        <taxon>Bacteria</taxon>
        <taxon>Bacillati</taxon>
        <taxon>Bacillota</taxon>
        <taxon>Bacilli</taxon>
        <taxon>Bacillales</taxon>
        <taxon>Paenibacillaceae</taxon>
        <taxon>Paenibacillus</taxon>
    </lineage>
</organism>
<dbReference type="Pfam" id="PF25753">
    <property type="entry name" value="SF0329"/>
    <property type="match status" value="1"/>
</dbReference>
<dbReference type="Proteomes" id="UP000711047">
    <property type="component" value="Unassembled WGS sequence"/>
</dbReference>